<organism evidence="2 3">
    <name type="scientific">Escallonia rubra</name>
    <dbReference type="NCBI Taxonomy" id="112253"/>
    <lineage>
        <taxon>Eukaryota</taxon>
        <taxon>Viridiplantae</taxon>
        <taxon>Streptophyta</taxon>
        <taxon>Embryophyta</taxon>
        <taxon>Tracheophyta</taxon>
        <taxon>Spermatophyta</taxon>
        <taxon>Magnoliopsida</taxon>
        <taxon>eudicotyledons</taxon>
        <taxon>Gunneridae</taxon>
        <taxon>Pentapetalae</taxon>
        <taxon>asterids</taxon>
        <taxon>campanulids</taxon>
        <taxon>Escalloniales</taxon>
        <taxon>Escalloniaceae</taxon>
        <taxon>Escallonia</taxon>
    </lineage>
</organism>
<evidence type="ECO:0000313" key="2">
    <source>
        <dbReference type="EMBL" id="KAK2975107.1"/>
    </source>
</evidence>
<dbReference type="InterPro" id="IPR007175">
    <property type="entry name" value="Rpr2/Snm1/Rpp21"/>
</dbReference>
<feature type="compositionally biased region" description="Basic residues" evidence="1">
    <location>
        <begin position="215"/>
        <end position="224"/>
    </location>
</feature>
<gene>
    <name evidence="2" type="ORF">RJ640_018909</name>
</gene>
<dbReference type="AlphaFoldDB" id="A0AA88UH93"/>
<evidence type="ECO:0000313" key="3">
    <source>
        <dbReference type="Proteomes" id="UP001187471"/>
    </source>
</evidence>
<dbReference type="PANTHER" id="PTHR36072">
    <property type="entry name" value="OS01G0541600 PROTEIN"/>
    <property type="match status" value="1"/>
</dbReference>
<comment type="caution">
    <text evidence="2">The sequence shown here is derived from an EMBL/GenBank/DDBJ whole genome shotgun (WGS) entry which is preliminary data.</text>
</comment>
<feature type="compositionally biased region" description="Low complexity" evidence="1">
    <location>
        <begin position="153"/>
        <end position="162"/>
    </location>
</feature>
<dbReference type="EMBL" id="JAVXUO010002237">
    <property type="protein sequence ID" value="KAK2975107.1"/>
    <property type="molecule type" value="Genomic_DNA"/>
</dbReference>
<feature type="compositionally biased region" description="Basic and acidic residues" evidence="1">
    <location>
        <begin position="173"/>
        <end position="200"/>
    </location>
</feature>
<keyword evidence="3" id="KW-1185">Reference proteome</keyword>
<reference evidence="2" key="1">
    <citation type="submission" date="2022-12" db="EMBL/GenBank/DDBJ databases">
        <title>Draft genome assemblies for two species of Escallonia (Escalloniales).</title>
        <authorList>
            <person name="Chanderbali A."/>
            <person name="Dervinis C."/>
            <person name="Anghel I."/>
            <person name="Soltis D."/>
            <person name="Soltis P."/>
            <person name="Zapata F."/>
        </authorList>
    </citation>
    <scope>NUCLEOTIDE SEQUENCE</scope>
    <source>
        <strain evidence="2">UCBG92.1500</strain>
        <tissue evidence="2">Leaf</tissue>
    </source>
</reference>
<name>A0AA88UH93_9ASTE</name>
<dbReference type="Proteomes" id="UP001187471">
    <property type="component" value="Unassembled WGS sequence"/>
</dbReference>
<evidence type="ECO:0000256" key="1">
    <source>
        <dbReference type="SAM" id="MobiDB-lite"/>
    </source>
</evidence>
<accession>A0AA88UH93</accession>
<feature type="region of interest" description="Disordered" evidence="1">
    <location>
        <begin position="1"/>
        <end position="31"/>
    </location>
</feature>
<dbReference type="Gene3D" id="6.20.50.20">
    <property type="match status" value="1"/>
</dbReference>
<feature type="compositionally biased region" description="Basic and acidic residues" evidence="1">
    <location>
        <begin position="259"/>
        <end position="268"/>
    </location>
</feature>
<sequence>MGKKGPSRKALHAVAEQQTSLTLREESTGKKQANVNAKSMLKLDHLKNLAVWAGGEASIPSLGAFFGHRLAACNEALGTPPDPSLFTCQRCESVLQPGYNCTIRIEKNKSKLWHRRKKHSLSSQNNIVYKCHFCSHRNLIRGTRRGHMKEICPQKPKPQSQSLPANNFVQKSARSERGTKVEINRTDKIASPDIGKDDSATKSPATPLMTLLEAKKRKRNRSASKKADESGSSSVPVDTEKAVSTSSKRRRKSWTSLKEIAESSDHGNSRNINNVAIPFF</sequence>
<proteinExistence type="predicted"/>
<feature type="non-terminal residue" evidence="2">
    <location>
        <position position="280"/>
    </location>
</feature>
<dbReference type="Pfam" id="PF04032">
    <property type="entry name" value="Rpr2"/>
    <property type="match status" value="1"/>
</dbReference>
<protein>
    <submittedName>
        <fullName evidence="2">Uncharacterized protein</fullName>
    </submittedName>
</protein>
<feature type="compositionally biased region" description="Basic residues" evidence="1">
    <location>
        <begin position="1"/>
        <end position="11"/>
    </location>
</feature>
<dbReference type="PANTHER" id="PTHR36072:SF2">
    <property type="entry name" value="OS01G0531000 PROTEIN"/>
    <property type="match status" value="1"/>
</dbReference>
<feature type="region of interest" description="Disordered" evidence="1">
    <location>
        <begin position="150"/>
        <end position="280"/>
    </location>
</feature>
<dbReference type="GO" id="GO:0006396">
    <property type="term" value="P:RNA processing"/>
    <property type="evidence" value="ECO:0007669"/>
    <property type="project" value="InterPro"/>
</dbReference>
<feature type="compositionally biased region" description="Polar residues" evidence="1">
    <location>
        <begin position="163"/>
        <end position="172"/>
    </location>
</feature>